<dbReference type="GO" id="GO:0051301">
    <property type="term" value="P:cell division"/>
    <property type="evidence" value="ECO:0007669"/>
    <property type="project" value="UniProtKB-KW"/>
</dbReference>
<reference evidence="11" key="1">
    <citation type="journal article" date="2015" name="Proc. Natl. Acad. Sci. U.S.A.">
        <title>Networks of energetic and metabolic interactions define dynamics in microbial communities.</title>
        <authorList>
            <person name="Embree M."/>
            <person name="Liu J.K."/>
            <person name="Al-Bassam M.M."/>
            <person name="Zengler K."/>
        </authorList>
    </citation>
    <scope>NUCLEOTIDE SEQUENCE</scope>
</reference>
<name>A0A0W8E5C4_9ZZZZ</name>
<dbReference type="SMART" id="SM00382">
    <property type="entry name" value="AAA"/>
    <property type="match status" value="1"/>
</dbReference>
<dbReference type="InterPro" id="IPR027417">
    <property type="entry name" value="P-loop_NTPase"/>
</dbReference>
<dbReference type="AlphaFoldDB" id="A0A0W8E5C4"/>
<proteinExistence type="inferred from homology"/>
<evidence type="ECO:0000256" key="6">
    <source>
        <dbReference type="ARBA" id="ARBA00022741"/>
    </source>
</evidence>
<dbReference type="GO" id="GO:0016887">
    <property type="term" value="F:ATP hydrolysis activity"/>
    <property type="evidence" value="ECO:0007669"/>
    <property type="project" value="InterPro"/>
</dbReference>
<dbReference type="GO" id="GO:0005886">
    <property type="term" value="C:plasma membrane"/>
    <property type="evidence" value="ECO:0007669"/>
    <property type="project" value="UniProtKB-SubCell"/>
</dbReference>
<dbReference type="SUPFAM" id="SSF52540">
    <property type="entry name" value="P-loop containing nucleoside triphosphate hydrolases"/>
    <property type="match status" value="1"/>
</dbReference>
<evidence type="ECO:0000256" key="4">
    <source>
        <dbReference type="ARBA" id="ARBA00022475"/>
    </source>
</evidence>
<dbReference type="InterPro" id="IPR005286">
    <property type="entry name" value="Cell_div_FtsE"/>
</dbReference>
<evidence type="ECO:0000256" key="1">
    <source>
        <dbReference type="ARBA" id="ARBA00004202"/>
    </source>
</evidence>
<dbReference type="NCBIfam" id="TIGR02673">
    <property type="entry name" value="FtsE"/>
    <property type="match status" value="1"/>
</dbReference>
<gene>
    <name evidence="11" type="ORF">ASZ90_018760</name>
</gene>
<keyword evidence="6" id="KW-0547">Nucleotide-binding</keyword>
<evidence type="ECO:0000256" key="3">
    <source>
        <dbReference type="ARBA" id="ARBA00020019"/>
    </source>
</evidence>
<dbReference type="InterPro" id="IPR015854">
    <property type="entry name" value="ABC_transpr_LolD-like"/>
</dbReference>
<evidence type="ECO:0000256" key="8">
    <source>
        <dbReference type="ARBA" id="ARBA00023136"/>
    </source>
</evidence>
<keyword evidence="5 11" id="KW-0132">Cell division</keyword>
<comment type="subcellular location">
    <subcellularLocation>
        <location evidence="1">Cell membrane</location>
        <topology evidence="1">Peripheral membrane protein</topology>
    </subcellularLocation>
</comment>
<sequence length="228" mass="25442">MLVQFYNVSKIYTNGVKALDDISLKIDAGEFVFLMGSSGAGKSTMVKMLYREEIPSRGQIFVASRSLVRMKRSEIPALRRNIGVVFQDFKLLENKTVHENVSFAMEVVGANYRDIKNRVAEVIKMVGLHGKEKSFPNELSGGEQQRVGIARALTNRPLLLIADEPTGNLDMNTAQEIMELLFDINRKGTTVIMATHAQELVKAAHKRVITLDRGKVDSDINPGEFKLC</sequence>
<organism evidence="11">
    <name type="scientific">hydrocarbon metagenome</name>
    <dbReference type="NCBI Taxonomy" id="938273"/>
    <lineage>
        <taxon>unclassified sequences</taxon>
        <taxon>metagenomes</taxon>
        <taxon>ecological metagenomes</taxon>
    </lineage>
</organism>
<dbReference type="PANTHER" id="PTHR24220">
    <property type="entry name" value="IMPORT ATP-BINDING PROTEIN"/>
    <property type="match status" value="1"/>
</dbReference>
<keyword evidence="9" id="KW-0131">Cell cycle</keyword>
<dbReference type="PROSITE" id="PS00211">
    <property type="entry name" value="ABC_TRANSPORTER_1"/>
    <property type="match status" value="1"/>
</dbReference>
<dbReference type="InterPro" id="IPR003439">
    <property type="entry name" value="ABC_transporter-like_ATP-bd"/>
</dbReference>
<dbReference type="InterPro" id="IPR003593">
    <property type="entry name" value="AAA+_ATPase"/>
</dbReference>
<dbReference type="Pfam" id="PF00005">
    <property type="entry name" value="ABC_tran"/>
    <property type="match status" value="1"/>
</dbReference>
<evidence type="ECO:0000313" key="11">
    <source>
        <dbReference type="EMBL" id="KUG03863.1"/>
    </source>
</evidence>
<dbReference type="EMBL" id="LNQE01001866">
    <property type="protein sequence ID" value="KUG03863.1"/>
    <property type="molecule type" value="Genomic_DNA"/>
</dbReference>
<accession>A0A0W8E5C4</accession>
<keyword evidence="8" id="KW-0472">Membrane</keyword>
<evidence type="ECO:0000256" key="2">
    <source>
        <dbReference type="ARBA" id="ARBA00005417"/>
    </source>
</evidence>
<feature type="domain" description="ABC transporter" evidence="10">
    <location>
        <begin position="3"/>
        <end position="227"/>
    </location>
</feature>
<dbReference type="InterPro" id="IPR017871">
    <property type="entry name" value="ABC_transporter-like_CS"/>
</dbReference>
<dbReference type="GO" id="GO:0005524">
    <property type="term" value="F:ATP binding"/>
    <property type="evidence" value="ECO:0007669"/>
    <property type="project" value="UniProtKB-KW"/>
</dbReference>
<evidence type="ECO:0000256" key="7">
    <source>
        <dbReference type="ARBA" id="ARBA00022840"/>
    </source>
</evidence>
<dbReference type="Gene3D" id="3.40.50.300">
    <property type="entry name" value="P-loop containing nucleotide triphosphate hydrolases"/>
    <property type="match status" value="1"/>
</dbReference>
<evidence type="ECO:0000259" key="10">
    <source>
        <dbReference type="PROSITE" id="PS50893"/>
    </source>
</evidence>
<evidence type="ECO:0000256" key="9">
    <source>
        <dbReference type="ARBA" id="ARBA00023306"/>
    </source>
</evidence>
<keyword evidence="4" id="KW-1003">Cell membrane</keyword>
<dbReference type="PANTHER" id="PTHR24220:SF470">
    <property type="entry name" value="CELL DIVISION ATP-BINDING PROTEIN FTSE"/>
    <property type="match status" value="1"/>
</dbReference>
<comment type="caution">
    <text evidence="11">The sequence shown here is derived from an EMBL/GenBank/DDBJ whole genome shotgun (WGS) entry which is preliminary data.</text>
</comment>
<comment type="similarity">
    <text evidence="2">Belongs to the ABC transporter superfamily.</text>
</comment>
<dbReference type="PROSITE" id="PS50893">
    <property type="entry name" value="ABC_TRANSPORTER_2"/>
    <property type="match status" value="1"/>
</dbReference>
<evidence type="ECO:0000256" key="5">
    <source>
        <dbReference type="ARBA" id="ARBA00022618"/>
    </source>
</evidence>
<dbReference type="FunFam" id="3.40.50.300:FF:000056">
    <property type="entry name" value="Cell division ATP-binding protein FtsE"/>
    <property type="match status" value="1"/>
</dbReference>
<keyword evidence="7 11" id="KW-0067">ATP-binding</keyword>
<dbReference type="GO" id="GO:0022857">
    <property type="term" value="F:transmembrane transporter activity"/>
    <property type="evidence" value="ECO:0007669"/>
    <property type="project" value="TreeGrafter"/>
</dbReference>
<protein>
    <recommendedName>
        <fullName evidence="3">Cell division ATP-binding protein FtsE</fullName>
    </recommendedName>
</protein>